<comment type="similarity">
    <text evidence="1">Belongs to the SAPS family.</text>
</comment>
<feature type="compositionally biased region" description="Low complexity" evidence="3">
    <location>
        <begin position="73"/>
        <end position="90"/>
    </location>
</feature>
<dbReference type="GO" id="GO:0019903">
    <property type="term" value="F:protein phosphatase binding"/>
    <property type="evidence" value="ECO:0007669"/>
    <property type="project" value="InterPro"/>
</dbReference>
<evidence type="ECO:0000256" key="3">
    <source>
        <dbReference type="SAM" id="MobiDB-lite"/>
    </source>
</evidence>
<dbReference type="OrthoDB" id="295029at2759"/>
<dbReference type="GO" id="GO:0005634">
    <property type="term" value="C:nucleus"/>
    <property type="evidence" value="ECO:0007669"/>
    <property type="project" value="TreeGrafter"/>
</dbReference>
<gene>
    <name evidence="4" type="ORF">LRAMOSA00641</name>
</gene>
<dbReference type="InterPro" id="IPR007587">
    <property type="entry name" value="SAPS"/>
</dbReference>
<dbReference type="SUPFAM" id="SSF48371">
    <property type="entry name" value="ARM repeat"/>
    <property type="match status" value="1"/>
</dbReference>
<accession>A0A077W9I7</accession>
<dbReference type="GO" id="GO:0005829">
    <property type="term" value="C:cytosol"/>
    <property type="evidence" value="ECO:0007669"/>
    <property type="project" value="TreeGrafter"/>
</dbReference>
<dbReference type="InterPro" id="IPR016024">
    <property type="entry name" value="ARM-type_fold"/>
</dbReference>
<evidence type="ECO:0000256" key="2">
    <source>
        <dbReference type="ARBA" id="ARBA00023306"/>
    </source>
</evidence>
<dbReference type="EMBL" id="LK023313">
    <property type="protein sequence ID" value="CDS03239.1"/>
    <property type="molecule type" value="Genomic_DNA"/>
</dbReference>
<keyword evidence="2" id="KW-0131">Cell cycle</keyword>
<proteinExistence type="inferred from homology"/>
<protein>
    <submittedName>
        <fullName evidence="4">Uncharacterized protein</fullName>
    </submittedName>
</protein>
<organism evidence="4">
    <name type="scientific">Lichtheimia ramosa</name>
    <dbReference type="NCBI Taxonomy" id="688394"/>
    <lineage>
        <taxon>Eukaryota</taxon>
        <taxon>Fungi</taxon>
        <taxon>Fungi incertae sedis</taxon>
        <taxon>Mucoromycota</taxon>
        <taxon>Mucoromycotina</taxon>
        <taxon>Mucoromycetes</taxon>
        <taxon>Mucorales</taxon>
        <taxon>Lichtheimiaceae</taxon>
        <taxon>Lichtheimia</taxon>
    </lineage>
</organism>
<reference evidence="4" key="1">
    <citation type="journal article" date="2014" name="Genome Announc.">
        <title>De novo whole-genome sequence and genome annotation of Lichtheimia ramosa.</title>
        <authorList>
            <person name="Linde J."/>
            <person name="Schwartze V."/>
            <person name="Binder U."/>
            <person name="Lass-Florl C."/>
            <person name="Voigt K."/>
            <person name="Horn F."/>
        </authorList>
    </citation>
    <scope>NUCLEOTIDE SEQUENCE</scope>
    <source>
        <strain evidence="4">JMRC FSU:6197</strain>
    </source>
</reference>
<dbReference type="Pfam" id="PF04499">
    <property type="entry name" value="SAPS"/>
    <property type="match status" value="2"/>
</dbReference>
<dbReference type="GO" id="GO:0019888">
    <property type="term" value="F:protein phosphatase regulator activity"/>
    <property type="evidence" value="ECO:0007669"/>
    <property type="project" value="TreeGrafter"/>
</dbReference>
<sequence>MLRRFGFSRATSLEAILAKPNPRLEELFDNEDLLQEVHLQNTKLITFLRQPTILSQLVNYIVSEPITPPPPSSSSSPGQQQQQQAPSSVQKKLNVNGDVSSTYMALSCEILGAGVPALMDGLVYAHPELLTVLWALLDQQHQLAPRQLAGFCKVNAILLQRRTGDLVHFIQTHNDIVAKWLHHIFIHGGGGMPYLSDLLAALVQCEGSPEGAGIAQWLADHGLLTLLVDRLQPQLDPVNHEIAQQLLCDIIYLSPSSQTSNPLIEELTSSVTMKRMANYMLDTSADHASSSLQCCTTIIRGLRQYSERVLPDLLQKPEKLLSHSSMFHPMLDTFTNHMGDLMLVLKIEPKEPMVFGLKRLAVCELLVELLYFISIVHGDKGLELLQRFGDAMIEQHAIPKCLDLFFAFSYNNVLHNSVYGMLREILTCESRVPRDGQGPNLVKEVLETGRLMERILKAQEKNSENIKEKRGRLGYMGHLALMSNDIQYVLQERDPKLPEQLFVDTPDLVNRWSQHMEQLHEKSINQMTYQGETVFWSGRYQFTTTLDDTTTTKIYDTSEDT</sequence>
<feature type="region of interest" description="Disordered" evidence="3">
    <location>
        <begin position="66"/>
        <end position="91"/>
    </location>
</feature>
<name>A0A077W9I7_9FUNG</name>
<evidence type="ECO:0000313" key="4">
    <source>
        <dbReference type="EMBL" id="CDS03239.1"/>
    </source>
</evidence>
<dbReference type="PANTHER" id="PTHR12634:SF8">
    <property type="entry name" value="FIERY MOUNTAIN, ISOFORM D"/>
    <property type="match status" value="1"/>
</dbReference>
<evidence type="ECO:0000256" key="1">
    <source>
        <dbReference type="ARBA" id="ARBA00006180"/>
    </source>
</evidence>
<dbReference type="AlphaFoldDB" id="A0A077W9I7"/>
<dbReference type="PANTHER" id="PTHR12634">
    <property type="entry name" value="SIT4 YEAST -ASSOCIATING PROTEIN-RELATED"/>
    <property type="match status" value="1"/>
</dbReference>